<evidence type="ECO:0000313" key="2">
    <source>
        <dbReference type="EMBL" id="CUG81764.1"/>
    </source>
</evidence>
<dbReference type="PANTHER" id="PTHR35128:SF1">
    <property type="entry name" value="SECRETION-REGULATING GUANINE NUCLEOTIDE EXCHANGE FACTOR"/>
    <property type="match status" value="1"/>
</dbReference>
<dbReference type="Gene3D" id="3.40.50.1820">
    <property type="entry name" value="alpha/beta hydrolase"/>
    <property type="match status" value="1"/>
</dbReference>
<protein>
    <submittedName>
        <fullName evidence="2">GPI-anchored surface protein, putative</fullName>
    </submittedName>
</protein>
<dbReference type="Proteomes" id="UP000051952">
    <property type="component" value="Unassembled WGS sequence"/>
</dbReference>
<sequence length="394" mass="43956">MVTKSCFVITTISFVFSEGGACSHQHLESRCGKEQVCLDHRQYLDTRQLHNTEAYAAEHCTLSSFKVNYKHKMETKHSDLAIEYIRIPSITSNRSGVVLFFHGCGHSARDFCAPSAQCENCLGLAEEMHYVHQALANGFEVVAVSSPNRGSHCWAEKKNLPYVKTAWALQRRRITFTKPWPMDFEVLAVSSPNRGSHCWAASRIVRPDPEWMWNNRDMHAVLQVLTRENILGRTVPIIAVGASSGGSVLATLPAILGAQLYAVVSQIAAPTFAAGHRPQVVVYDLMSRDSPLIERATKEQMSLTGGRCSLRTRLLAANPRTMRKRWTPLVRAVLQKHTDLATLPEERRLLSDSLAPDASIIAEQMNVFYAQHEFFADHAFGNLRFIALSPSVIG</sequence>
<evidence type="ECO:0000313" key="3">
    <source>
        <dbReference type="Proteomes" id="UP000051952"/>
    </source>
</evidence>
<dbReference type="OrthoDB" id="10022521at2759"/>
<accession>A0A0S4J5D4</accession>
<reference evidence="3" key="1">
    <citation type="submission" date="2015-09" db="EMBL/GenBank/DDBJ databases">
        <authorList>
            <consortium name="Pathogen Informatics"/>
        </authorList>
    </citation>
    <scope>NUCLEOTIDE SEQUENCE [LARGE SCALE GENOMIC DNA]</scope>
    <source>
        <strain evidence="3">Lake Konstanz</strain>
    </source>
</reference>
<feature type="domain" description="AB hydrolase-1" evidence="1">
    <location>
        <begin position="98"/>
        <end position="344"/>
    </location>
</feature>
<dbReference type="Pfam" id="PF12697">
    <property type="entry name" value="Abhydrolase_6"/>
    <property type="match status" value="1"/>
</dbReference>
<organism evidence="2 3">
    <name type="scientific">Bodo saltans</name>
    <name type="common">Flagellated protozoan</name>
    <dbReference type="NCBI Taxonomy" id="75058"/>
    <lineage>
        <taxon>Eukaryota</taxon>
        <taxon>Discoba</taxon>
        <taxon>Euglenozoa</taxon>
        <taxon>Kinetoplastea</taxon>
        <taxon>Metakinetoplastina</taxon>
        <taxon>Eubodonida</taxon>
        <taxon>Bodonidae</taxon>
        <taxon>Bodo</taxon>
    </lineage>
</organism>
<dbReference type="InterPro" id="IPR029058">
    <property type="entry name" value="AB_hydrolase_fold"/>
</dbReference>
<dbReference type="SUPFAM" id="SSF53474">
    <property type="entry name" value="alpha/beta-Hydrolases"/>
    <property type="match status" value="1"/>
</dbReference>
<gene>
    <name evidence="2" type="ORF">BSAL_86835</name>
</gene>
<dbReference type="EMBL" id="CYKH01001069">
    <property type="protein sequence ID" value="CUG81764.1"/>
    <property type="molecule type" value="Genomic_DNA"/>
</dbReference>
<evidence type="ECO:0000259" key="1">
    <source>
        <dbReference type="Pfam" id="PF12697"/>
    </source>
</evidence>
<keyword evidence="3" id="KW-1185">Reference proteome</keyword>
<dbReference type="InterPro" id="IPR000073">
    <property type="entry name" value="AB_hydrolase_1"/>
</dbReference>
<dbReference type="AlphaFoldDB" id="A0A0S4J5D4"/>
<dbReference type="PANTHER" id="PTHR35128">
    <property type="entry name" value="SECRETION-REGULATING GUANINE NUCLEOTIDE EXCHANGE FACTOR"/>
    <property type="match status" value="1"/>
</dbReference>
<proteinExistence type="predicted"/>
<name>A0A0S4J5D4_BODSA</name>